<feature type="compositionally biased region" description="Acidic residues" evidence="1">
    <location>
        <begin position="189"/>
        <end position="199"/>
    </location>
</feature>
<sequence length="327" mass="36263">MDKSAKDLHRVALVNDCIVRYSPDKKRIHNYIELRQYFDENHPLASKALDDGLLSQCFCFDHTRDFLMPDVAYSKAMHLKQTEQKSQNNPNSPAPTTTTTTNEEQSSDPTPSLTQSSPACRINFRTSKLSKSDNSDKNDSGPEETAEEAPTNETATTPIVKEQAAEKTEEAGKDEEEETPAKRLKVEQDEQGEQDEQEERESKEKAKSDSSPLNVSEQPVAKMSTETQLVASSNRQGPTMMALAQQQQHALALQRHQLAQQQQHQQAAVMALLNNLHGNKTAQVSVTSGVEATNSPLDAITASQQQQQQQASESILWRGGNVKICAF</sequence>
<dbReference type="AlphaFoldDB" id="A0ABD2Q5F6"/>
<evidence type="ECO:0000313" key="3">
    <source>
        <dbReference type="Proteomes" id="UP001626550"/>
    </source>
</evidence>
<feature type="compositionally biased region" description="Low complexity" evidence="1">
    <location>
        <begin position="86"/>
        <end position="104"/>
    </location>
</feature>
<gene>
    <name evidence="2" type="ORF">Ciccas_007964</name>
</gene>
<feature type="compositionally biased region" description="Polar residues" evidence="1">
    <location>
        <begin position="108"/>
        <end position="118"/>
    </location>
</feature>
<dbReference type="Proteomes" id="UP001626550">
    <property type="component" value="Unassembled WGS sequence"/>
</dbReference>
<evidence type="ECO:0000313" key="2">
    <source>
        <dbReference type="EMBL" id="KAL3313431.1"/>
    </source>
</evidence>
<feature type="compositionally biased region" description="Basic and acidic residues" evidence="1">
    <location>
        <begin position="130"/>
        <end position="140"/>
    </location>
</feature>
<organism evidence="2 3">
    <name type="scientific">Cichlidogyrus casuarinus</name>
    <dbReference type="NCBI Taxonomy" id="1844966"/>
    <lineage>
        <taxon>Eukaryota</taxon>
        <taxon>Metazoa</taxon>
        <taxon>Spiralia</taxon>
        <taxon>Lophotrochozoa</taxon>
        <taxon>Platyhelminthes</taxon>
        <taxon>Monogenea</taxon>
        <taxon>Monopisthocotylea</taxon>
        <taxon>Dactylogyridea</taxon>
        <taxon>Ancyrocephalidae</taxon>
        <taxon>Cichlidogyrus</taxon>
    </lineage>
</organism>
<feature type="compositionally biased region" description="Low complexity" evidence="1">
    <location>
        <begin position="148"/>
        <end position="158"/>
    </location>
</feature>
<evidence type="ECO:0000256" key="1">
    <source>
        <dbReference type="SAM" id="MobiDB-lite"/>
    </source>
</evidence>
<feature type="region of interest" description="Disordered" evidence="1">
    <location>
        <begin position="78"/>
        <end position="226"/>
    </location>
</feature>
<comment type="caution">
    <text evidence="2">The sequence shown here is derived from an EMBL/GenBank/DDBJ whole genome shotgun (WGS) entry which is preliminary data.</text>
</comment>
<dbReference type="EMBL" id="JBJKFK010001307">
    <property type="protein sequence ID" value="KAL3313431.1"/>
    <property type="molecule type" value="Genomic_DNA"/>
</dbReference>
<accession>A0ABD2Q5F6</accession>
<protein>
    <submittedName>
        <fullName evidence="2">Uncharacterized protein</fullName>
    </submittedName>
</protein>
<keyword evidence="3" id="KW-1185">Reference proteome</keyword>
<name>A0ABD2Q5F6_9PLAT</name>
<reference evidence="2 3" key="1">
    <citation type="submission" date="2024-11" db="EMBL/GenBank/DDBJ databases">
        <title>Adaptive evolution of stress response genes in parasites aligns with host niche diversity.</title>
        <authorList>
            <person name="Hahn C."/>
            <person name="Resl P."/>
        </authorList>
    </citation>
    <scope>NUCLEOTIDE SEQUENCE [LARGE SCALE GENOMIC DNA]</scope>
    <source>
        <strain evidence="2">EGGRZ-B1_66</strain>
        <tissue evidence="2">Body</tissue>
    </source>
</reference>
<feature type="compositionally biased region" description="Basic and acidic residues" evidence="1">
    <location>
        <begin position="179"/>
        <end position="188"/>
    </location>
</feature>
<proteinExistence type="predicted"/>